<dbReference type="InterPro" id="IPR009081">
    <property type="entry name" value="PP-bd_ACP"/>
</dbReference>
<dbReference type="InterPro" id="IPR025110">
    <property type="entry name" value="AMP-bd_C"/>
</dbReference>
<dbReference type="Pfam" id="PF13193">
    <property type="entry name" value="AMP-binding_C"/>
    <property type="match status" value="1"/>
</dbReference>
<dbReference type="Gene3D" id="1.10.1200.10">
    <property type="entry name" value="ACP-like"/>
    <property type="match status" value="1"/>
</dbReference>
<dbReference type="InterPro" id="IPR023213">
    <property type="entry name" value="CAT-like_dom_sf"/>
</dbReference>
<dbReference type="GO" id="GO:0005737">
    <property type="term" value="C:cytoplasm"/>
    <property type="evidence" value="ECO:0007669"/>
    <property type="project" value="TreeGrafter"/>
</dbReference>
<keyword evidence="2" id="KW-0597">Phosphoprotein</keyword>
<evidence type="ECO:0000256" key="2">
    <source>
        <dbReference type="ARBA" id="ARBA00022553"/>
    </source>
</evidence>
<organism evidence="4 5">
    <name type="scientific">Adineta steineri</name>
    <dbReference type="NCBI Taxonomy" id="433720"/>
    <lineage>
        <taxon>Eukaryota</taxon>
        <taxon>Metazoa</taxon>
        <taxon>Spiralia</taxon>
        <taxon>Gnathifera</taxon>
        <taxon>Rotifera</taxon>
        <taxon>Eurotatoria</taxon>
        <taxon>Bdelloidea</taxon>
        <taxon>Adinetida</taxon>
        <taxon>Adinetidae</taxon>
        <taxon>Adineta</taxon>
    </lineage>
</organism>
<name>A0A818WQ20_9BILA</name>
<dbReference type="PANTHER" id="PTHR45527">
    <property type="entry name" value="NONRIBOSOMAL PEPTIDE SYNTHETASE"/>
    <property type="match status" value="1"/>
</dbReference>
<comment type="caution">
    <text evidence="4">The sequence shown here is derived from an EMBL/GenBank/DDBJ whole genome shotgun (WGS) entry which is preliminary data.</text>
</comment>
<dbReference type="PROSITE" id="PS00455">
    <property type="entry name" value="AMP_BINDING"/>
    <property type="match status" value="2"/>
</dbReference>
<dbReference type="Gene3D" id="3.40.50.980">
    <property type="match status" value="2"/>
</dbReference>
<dbReference type="PROSITE" id="PS50075">
    <property type="entry name" value="CARRIER"/>
    <property type="match status" value="1"/>
</dbReference>
<dbReference type="GO" id="GO:0043041">
    <property type="term" value="P:amino acid activation for nonribosomal peptide biosynthetic process"/>
    <property type="evidence" value="ECO:0007669"/>
    <property type="project" value="TreeGrafter"/>
</dbReference>
<gene>
    <name evidence="4" type="ORF">OXD698_LOCUS14028</name>
</gene>
<dbReference type="Gene3D" id="3.30.300.30">
    <property type="match status" value="1"/>
</dbReference>
<sequence length="2618" mass="301240">MFSRKHTIAGTNAHKELQLTASRRTEAVASFVQQRIWLHERLYFHSSDLSVYNILLPLIIKQGSLSIERIRSIVLTLIEQHSVLRTAVRFNPQSNQIEQYIQAATDDMYSFKHSRGISTSEQLDRLLTNESIGKHFDIETGRVVRCHIIQRSNDEHDHLLAEGDLVAITFHHISFDNSSLKPFMEAFKKACWTDRHKKPVSSIPQYIDFTLHEQMMLADTRMDSKMNKARQFWFNVMDSYDWSRIRQLVPGKTDIKQIRSGRGFSTAFSINQHVADAMMLCASLNNITMFTLSLSCYYAFLFKLMNDDDLCVAGNIANRFVQETKDMIGMFVNLVPYRIKIEPNEPFDHLLRKVQQLSSNILEHGCLPYQHIINSYDQREQQVLPSTLFHYESLMSSITQNNKSEATTDKGTVFGIYFDRDRSHGNGTVLFDLSLTIAHDHHSQSTECFLDCSADIFHHQADVDLLANRFLHMLTQLFGSSMTDDPMHNQSSMPISRLSLILPEEIEEMQGVIFCRLPNIENEASASYAQTRIWLDERTPFDSCKSQIAAYNMPFIYHLFPNHTLSVQQLCNALQLVLAKHESLHTSLIFDTKENLLMQRIIELNDNHNKLFTLIESTYETDEQLHDIMHDERRNTQHFDLSQGLVFRYHLVYYKEISPNNLLSDKDVIIFNFHHIIFDFSSINIFLNDLNQAYTTSQVSNDDNTTLRYFDYAAIEQQISMTGASMFWRDALHDCKLDQPLLLPFDRYRLSNEHQTGQTTTISFDFGQDLSYDFLTHASSNNISLQHLTFAIYFFFLFNLTNGQTDLCVGMNINNNRYRDELKSIIGLFENIIPLRCQLDPHWSFHQLLKHVRDVATSSMKYSYFPLQRILNQYSHISKHAFLDTSLEFISYKSSIGNNAIMIGDSQLVSKSSSFSINEDEILSVFDFSLSIYHDMNMNQLSYTINASFDLFNRDTVEKISQRFHFISNQLSTSISDNQVNKPMHELSLILSNERYLMQSLNNTQMSFSSPLTCIHHEFVYQVMKHPQKLAIELDEQSLTYCELLYCVQILSLHLINKYVVVPGEIICQCVERSLSMVIGIMSIEMAGGVYCPLSPRDPQHRLHTLVKQTQSRLVLAHWSTKSMFNDGIVSFDIGSILTYNDVTSDIDVDRLSSITVTSSDIAYIIFTSGSTGVPKAVKVRHRNFTGCINSLVGSNTFKKNDTVVQMARCSFDNHLQEILGEPFSVKLRTLIANLGILHCTVWNLYGPTEITVACTYHPVDIKSNNARIPIGTPFPNYRWLVLNKCLQSTYSSQKGELFIGGVGVFAGYLGHDNLTAKVLIEIDGELFYRIGDLVHMDDNGLLHYQGRKDHQIKLHGQRIELGEIERCLLNITSISACVVMKWNDDYLVAYVQSSHTNEEELRQHCQSHLSPHMIPSIFIILDKFPLNPNGKVDRKQLPSPDFALSTLLSSDESDAPLNQFEERIHTIWCQVLRCNENHISRAASFFSAGGHSLLFIQLYHHYQSVFNFDAQTLSIAPFLQQPTIFQHSQLLQTVTINNNKATQWCTLHINEGIASFAQERIFLDEQVRFSSTIAIYNELFTLQVVQGSLSLNRLLQAFRYVLNKHKILRTSLIFNNDNGILKQCITDIHKTFTITTKQTFENEHELQDIIYLTSINPNLFDLSTGCVFHAKILRHQMSLNENENENNSNELIANSDVLLIAFHHAAFDRASSSIFFNDLCLAYNTNAVLIEDNDSLQYIDYSIYERLIDMTTSREFWYLQLEGYNLEYPLPLPVDRHRLSNDHRSTSTSVTHISFDNEISQSFLDYASIHHVTPFQLGLAMLYAFLFKLTHGENDLCISCLNANRYKTELQNIMGMFVSTLPYRVQLDPHWSFDELVEYVQEKCLSILEHSHYPLQHILANLHINQSNISFLETMYDFITLSSHSDELSLNDASFKQVSFEQSFEVAKFDFMLTFIYNPILENNKLSFRLTCSRDLFDEITVTNIGRRLEYCFQQLLPSNEAINRIDTCFTSISKFDLILPGETQEMEDVIFCRQSHIMNEDAVIEQQMSMTGASMFWLDVLHDCKLNQPLTLPFDRYRLAHQDRTYHATSISFDFSQDLSHDFLTHASSNNISLEHLTFAIYFIFLFKLTNGQTDLCLAMNINNNRYRDELKSIIGLFENVIPLRCQLDPHWSLHRLYEHIQEITTNSMKYSYFPLQRILNQHPYISKHAFLDTSLEFLPHRSNNAIMVGDSQLVPEPFSLNINEDEILSVSDFSVSTYHDLNMNQLSCTINASLDLFNRDNVEKISQRFHSIVQQLSASIIDSQIDKPIYELSLILTNEQYLMQSINNTQVSFPSSPFTCIHYEFVYQVMKHPQKLAVELDEQSLTYCELLYCVQILSLHLINKYVVVPGEIICQCVERSLSMVIGIMSIEMAGGVYCPLSPRDPQHRLHTLVKQTQSRLVLVHHLTETKFEDDIVSLDIGSILDISYMNSDMDSDCLSTVILKDEEIAYIIFTSGSTGTPKAVQVRHKNFIDCVHSLAYINSFNKNDTVVQMTRCSFDIHVQEILGTLLIGGTLVMLHPDGTIDFDYLSEVLQNKQITYLHTVPSLLHSFLIFIEQTKSINAVSRLRSLCSSGE</sequence>
<dbReference type="EMBL" id="CAJOAZ010000871">
    <property type="protein sequence ID" value="CAF3727071.1"/>
    <property type="molecule type" value="Genomic_DNA"/>
</dbReference>
<dbReference type="PANTHER" id="PTHR45527:SF1">
    <property type="entry name" value="FATTY ACID SYNTHASE"/>
    <property type="match status" value="1"/>
</dbReference>
<dbReference type="GO" id="GO:0031177">
    <property type="term" value="F:phosphopantetheine binding"/>
    <property type="evidence" value="ECO:0007669"/>
    <property type="project" value="TreeGrafter"/>
</dbReference>
<evidence type="ECO:0000256" key="1">
    <source>
        <dbReference type="ARBA" id="ARBA00022450"/>
    </source>
</evidence>
<evidence type="ECO:0000313" key="5">
    <source>
        <dbReference type="Proteomes" id="UP000663844"/>
    </source>
</evidence>
<dbReference type="Gene3D" id="3.30.559.30">
    <property type="entry name" value="Nonribosomal peptide synthetase, condensation domain"/>
    <property type="match status" value="4"/>
</dbReference>
<reference evidence="4" key="1">
    <citation type="submission" date="2021-02" db="EMBL/GenBank/DDBJ databases">
        <authorList>
            <person name="Nowell W R."/>
        </authorList>
    </citation>
    <scope>NUCLEOTIDE SEQUENCE</scope>
</reference>
<dbReference type="InterPro" id="IPR036736">
    <property type="entry name" value="ACP-like_sf"/>
</dbReference>
<feature type="domain" description="Carrier" evidence="3">
    <location>
        <begin position="1456"/>
        <end position="1536"/>
    </location>
</feature>
<dbReference type="GO" id="GO:0044550">
    <property type="term" value="P:secondary metabolite biosynthetic process"/>
    <property type="evidence" value="ECO:0007669"/>
    <property type="project" value="TreeGrafter"/>
</dbReference>
<accession>A0A818WQ20</accession>
<dbReference type="Proteomes" id="UP000663844">
    <property type="component" value="Unassembled WGS sequence"/>
</dbReference>
<dbReference type="SUPFAM" id="SSF56801">
    <property type="entry name" value="Acetyl-CoA synthetase-like"/>
    <property type="match status" value="2"/>
</dbReference>
<dbReference type="SUPFAM" id="SSF47336">
    <property type="entry name" value="ACP-like"/>
    <property type="match status" value="1"/>
</dbReference>
<evidence type="ECO:0000259" key="3">
    <source>
        <dbReference type="PROSITE" id="PS50075"/>
    </source>
</evidence>
<dbReference type="Gene3D" id="3.40.50.12780">
    <property type="entry name" value="N-terminal domain of ligase-like"/>
    <property type="match status" value="2"/>
</dbReference>
<dbReference type="Pfam" id="PF00501">
    <property type="entry name" value="AMP-binding"/>
    <property type="match status" value="3"/>
</dbReference>
<proteinExistence type="predicted"/>
<protein>
    <recommendedName>
        <fullName evidence="3">Carrier domain-containing protein</fullName>
    </recommendedName>
</protein>
<dbReference type="Pfam" id="PF00550">
    <property type="entry name" value="PP-binding"/>
    <property type="match status" value="1"/>
</dbReference>
<dbReference type="Pfam" id="PF00668">
    <property type="entry name" value="Condensation"/>
    <property type="match status" value="4"/>
</dbReference>
<evidence type="ECO:0000313" key="4">
    <source>
        <dbReference type="EMBL" id="CAF3727071.1"/>
    </source>
</evidence>
<dbReference type="SUPFAM" id="SSF52777">
    <property type="entry name" value="CoA-dependent acyltransferases"/>
    <property type="match status" value="7"/>
</dbReference>
<dbReference type="InterPro" id="IPR000873">
    <property type="entry name" value="AMP-dep_synth/lig_dom"/>
</dbReference>
<dbReference type="Gene3D" id="3.30.559.10">
    <property type="entry name" value="Chloramphenicol acetyltransferase-like domain"/>
    <property type="match status" value="3"/>
</dbReference>
<dbReference type="InterPro" id="IPR001242">
    <property type="entry name" value="Condensation_dom"/>
</dbReference>
<dbReference type="GO" id="GO:0003824">
    <property type="term" value="F:catalytic activity"/>
    <property type="evidence" value="ECO:0007669"/>
    <property type="project" value="InterPro"/>
</dbReference>
<dbReference type="InterPro" id="IPR045851">
    <property type="entry name" value="AMP-bd_C_sf"/>
</dbReference>
<dbReference type="InterPro" id="IPR020845">
    <property type="entry name" value="AMP-binding_CS"/>
</dbReference>
<keyword evidence="1" id="KW-0596">Phosphopantetheine</keyword>
<dbReference type="InterPro" id="IPR042099">
    <property type="entry name" value="ANL_N_sf"/>
</dbReference>